<evidence type="ECO:0000259" key="2">
    <source>
        <dbReference type="Pfam" id="PF15998"/>
    </source>
</evidence>
<dbReference type="Pfam" id="PF15998">
    <property type="entry name" value="DUF4773"/>
    <property type="match status" value="1"/>
</dbReference>
<feature type="compositionally biased region" description="Polar residues" evidence="1">
    <location>
        <begin position="208"/>
        <end position="218"/>
    </location>
</feature>
<evidence type="ECO:0000313" key="3">
    <source>
        <dbReference type="EMBL" id="JAS88537.1"/>
    </source>
</evidence>
<feature type="compositionally biased region" description="Acidic residues" evidence="1">
    <location>
        <begin position="153"/>
        <end position="167"/>
    </location>
</feature>
<feature type="compositionally biased region" description="Low complexity" evidence="1">
    <location>
        <begin position="219"/>
        <end position="230"/>
    </location>
</feature>
<dbReference type="AlphaFoldDB" id="A0A1B6INQ9"/>
<accession>A0A1B6INQ9</accession>
<sequence length="247" mass="26170">WGLDYIGTEGKSEEGDPTLATRQCSCEGPVCNCCVNFNVSFVDLGGPGCVKLKYLSQDEGLMVNVSYGDNVLHSEQVKGPNPEPACMDLLSDLAQVCARFTELKAEGDGLKGCTLLEPTLLGDAQAQYPVGCFIMGSDGMRLDPDHEPVVNVTEEEQAQEEEEEEEGTTDKPDLSEEALINAVNESAEEGIAWFTSLLGISFGGGAGQKNQTEAANSETATPALAATTPTPAAPPQQRQRSLNAIPV</sequence>
<evidence type="ECO:0000256" key="1">
    <source>
        <dbReference type="SAM" id="MobiDB-lite"/>
    </source>
</evidence>
<feature type="non-terminal residue" evidence="3">
    <location>
        <position position="1"/>
    </location>
</feature>
<feature type="compositionally biased region" description="Polar residues" evidence="1">
    <location>
        <begin position="236"/>
        <end position="247"/>
    </location>
</feature>
<reference evidence="3" key="1">
    <citation type="submission" date="2015-11" db="EMBL/GenBank/DDBJ databases">
        <title>De novo transcriptome assembly of four potential Pierce s Disease insect vectors from Arizona vineyards.</title>
        <authorList>
            <person name="Tassone E.E."/>
        </authorList>
    </citation>
    <scope>NUCLEOTIDE SEQUENCE</scope>
</reference>
<dbReference type="EMBL" id="GECU01019169">
    <property type="protein sequence ID" value="JAS88537.1"/>
    <property type="molecule type" value="Transcribed_RNA"/>
</dbReference>
<organism evidence="3">
    <name type="scientific">Homalodisca liturata</name>
    <dbReference type="NCBI Taxonomy" id="320908"/>
    <lineage>
        <taxon>Eukaryota</taxon>
        <taxon>Metazoa</taxon>
        <taxon>Ecdysozoa</taxon>
        <taxon>Arthropoda</taxon>
        <taxon>Hexapoda</taxon>
        <taxon>Insecta</taxon>
        <taxon>Pterygota</taxon>
        <taxon>Neoptera</taxon>
        <taxon>Paraneoptera</taxon>
        <taxon>Hemiptera</taxon>
        <taxon>Auchenorrhyncha</taxon>
        <taxon>Membracoidea</taxon>
        <taxon>Cicadellidae</taxon>
        <taxon>Cicadellinae</taxon>
        <taxon>Proconiini</taxon>
        <taxon>Homalodisca</taxon>
    </lineage>
</organism>
<feature type="region of interest" description="Disordered" evidence="1">
    <location>
        <begin position="205"/>
        <end position="247"/>
    </location>
</feature>
<dbReference type="PANTHER" id="PTHR36299:SF2">
    <property type="entry name" value="DUF4773 DOMAIN-CONTAINING PROTEIN"/>
    <property type="match status" value="1"/>
</dbReference>
<proteinExistence type="predicted"/>
<feature type="region of interest" description="Disordered" evidence="1">
    <location>
        <begin position="152"/>
        <end position="175"/>
    </location>
</feature>
<feature type="domain" description="DUF4773" evidence="2">
    <location>
        <begin position="23"/>
        <end position="139"/>
    </location>
</feature>
<dbReference type="PANTHER" id="PTHR36299">
    <property type="entry name" value="AGAP008005-PA"/>
    <property type="match status" value="1"/>
</dbReference>
<dbReference type="InterPro" id="IPR031941">
    <property type="entry name" value="DUF4773"/>
</dbReference>
<protein>
    <recommendedName>
        <fullName evidence="2">DUF4773 domain-containing protein</fullName>
    </recommendedName>
</protein>
<gene>
    <name evidence="3" type="ORF">g.4620</name>
</gene>
<name>A0A1B6INQ9_9HEMI</name>